<dbReference type="InterPro" id="IPR003871">
    <property type="entry name" value="RFA1B/D_OB_1st"/>
</dbReference>
<sequence>MSLFMAAGDFTLIRDLDVLKDSFTMKLRIIRLWTLEDYYKKDEIFAIQLILMDEQGKKIQGYVPNAYIYKFRKVLKEGEAFFIKNPNLAKMDEGKFQLTDQMQKLTFTRETTVAPCLDFSGSINGFAIIEYHPIIVGTVPLNISLDVIGFVVAIGEIDARNEDRKRHKMRLQIQDVNGSQLDVNLWGDYCYKLNEYIQKNPNILRIVIILQFAKINLWQDRRYVNTYYDVTKFIINTEIDEIKVFKKSLNQDGPHENSSSTFSYMKSNRSSDKDDFVLNHELKTIADIFEPIEIKKYVIVATIKGILQHTSWHYPACTNCNTKAVPKNPSNEPSLTGSLKNETYECRNPKCTKTETLTVPRFMIPVRVQDHTGSMTLTMFEQDAKKLLKISAKDLVAKTAKLGFCTNAYPSDINVLKDMKLAFIVSVSKYNVQRNTNQYTISRISDDEILIEELEKKFVVAEGVNSQSFEHGTTDCESQDNIFIKDAISQTDDNVTPMNRALEDDFFLDVNDNMSSSKTMKAKGGGEGGQHKLVKVKLEK</sequence>
<dbReference type="PANTHER" id="PTHR47165">
    <property type="entry name" value="OS03G0429900 PROTEIN"/>
    <property type="match status" value="1"/>
</dbReference>
<feature type="domain" description="Replication factor A C-terminal" evidence="7">
    <location>
        <begin position="300"/>
        <end position="403"/>
    </location>
</feature>
<dbReference type="CDD" id="cd04476">
    <property type="entry name" value="RPA1_DBD_C"/>
    <property type="match status" value="1"/>
</dbReference>
<evidence type="ECO:0000256" key="1">
    <source>
        <dbReference type="ARBA" id="ARBA00005690"/>
    </source>
</evidence>
<comment type="caution">
    <text evidence="8">The sequence shown here is derived from an EMBL/GenBank/DDBJ whole genome shotgun (WGS) entry which is preliminary data.</text>
</comment>
<dbReference type="Pfam" id="PF08646">
    <property type="entry name" value="Rep_fac-A_C"/>
    <property type="match status" value="1"/>
</dbReference>
<evidence type="ECO:0000256" key="5">
    <source>
        <dbReference type="ARBA" id="ARBA00023125"/>
    </source>
</evidence>
<dbReference type="GO" id="GO:0008270">
    <property type="term" value="F:zinc ion binding"/>
    <property type="evidence" value="ECO:0007669"/>
    <property type="project" value="UniProtKB-KW"/>
</dbReference>
<feature type="domain" description="Replication protein A 70 kDa DNA-binding subunit B/D first OB fold" evidence="6">
    <location>
        <begin position="10"/>
        <end position="116"/>
    </location>
</feature>
<dbReference type="GO" id="GO:0043047">
    <property type="term" value="F:single-stranded telomeric DNA binding"/>
    <property type="evidence" value="ECO:0000318"/>
    <property type="project" value="GO_Central"/>
</dbReference>
<evidence type="ECO:0000313" key="9">
    <source>
        <dbReference type="Proteomes" id="UP000235145"/>
    </source>
</evidence>
<reference evidence="8 9" key="1">
    <citation type="journal article" date="2017" name="Nat. Commun.">
        <title>Genome assembly with in vitro proximity ligation data and whole-genome triplication in lettuce.</title>
        <authorList>
            <person name="Reyes-Chin-Wo S."/>
            <person name="Wang Z."/>
            <person name="Yang X."/>
            <person name="Kozik A."/>
            <person name="Arikit S."/>
            <person name="Song C."/>
            <person name="Xia L."/>
            <person name="Froenicke L."/>
            <person name="Lavelle D.O."/>
            <person name="Truco M.J."/>
            <person name="Xia R."/>
            <person name="Zhu S."/>
            <person name="Xu C."/>
            <person name="Xu H."/>
            <person name="Xu X."/>
            <person name="Cox K."/>
            <person name="Korf I."/>
            <person name="Meyers B.C."/>
            <person name="Michelmore R.W."/>
        </authorList>
    </citation>
    <scope>NUCLEOTIDE SEQUENCE [LARGE SCALE GENOMIC DNA]</scope>
    <source>
        <strain evidence="9">cv. Salinas</strain>
        <tissue evidence="8">Seedlings</tissue>
    </source>
</reference>
<dbReference type="GO" id="GO:0007004">
    <property type="term" value="P:telomere maintenance via telomerase"/>
    <property type="evidence" value="ECO:0000318"/>
    <property type="project" value="GO_Central"/>
</dbReference>
<proteinExistence type="inferred from homology"/>
<dbReference type="SUPFAM" id="SSF50249">
    <property type="entry name" value="Nucleic acid-binding proteins"/>
    <property type="match status" value="3"/>
</dbReference>
<dbReference type="Gene3D" id="2.40.50.140">
    <property type="entry name" value="Nucleic acid-binding proteins"/>
    <property type="match status" value="3"/>
</dbReference>
<dbReference type="EMBL" id="NBSK02000001">
    <property type="protein sequence ID" value="KAJ0225132.1"/>
    <property type="molecule type" value="Genomic_DNA"/>
</dbReference>
<dbReference type="GO" id="GO:0006260">
    <property type="term" value="P:DNA replication"/>
    <property type="evidence" value="ECO:0000318"/>
    <property type="project" value="GO_Central"/>
</dbReference>
<evidence type="ECO:0000259" key="7">
    <source>
        <dbReference type="Pfam" id="PF08646"/>
    </source>
</evidence>
<dbReference type="Pfam" id="PF02721">
    <property type="entry name" value="DUF223"/>
    <property type="match status" value="1"/>
</dbReference>
<dbReference type="GO" id="GO:0051321">
    <property type="term" value="P:meiotic cell cycle"/>
    <property type="evidence" value="ECO:0000318"/>
    <property type="project" value="GO_Central"/>
</dbReference>
<dbReference type="InterPro" id="IPR047192">
    <property type="entry name" value="Euk_RPA1_DBD_C"/>
</dbReference>
<dbReference type="GO" id="GO:0003684">
    <property type="term" value="F:damaged DNA binding"/>
    <property type="evidence" value="ECO:0000318"/>
    <property type="project" value="GO_Central"/>
</dbReference>
<keyword evidence="9" id="KW-1185">Reference proteome</keyword>
<comment type="similarity">
    <text evidence="1">Belongs to the replication factor A protein 1 family.</text>
</comment>
<dbReference type="InterPro" id="IPR013955">
    <property type="entry name" value="Rep_factor-A_C"/>
</dbReference>
<gene>
    <name evidence="8" type="ORF">LSAT_V11C100047900</name>
</gene>
<evidence type="ECO:0000256" key="2">
    <source>
        <dbReference type="ARBA" id="ARBA00022723"/>
    </source>
</evidence>
<evidence type="ECO:0008006" key="10">
    <source>
        <dbReference type="Google" id="ProtNLM"/>
    </source>
</evidence>
<evidence type="ECO:0000313" key="8">
    <source>
        <dbReference type="EMBL" id="KAJ0225132.1"/>
    </source>
</evidence>
<accession>A0A9R1WLV4</accession>
<organism evidence="8 9">
    <name type="scientific">Lactuca sativa</name>
    <name type="common">Garden lettuce</name>
    <dbReference type="NCBI Taxonomy" id="4236"/>
    <lineage>
        <taxon>Eukaryota</taxon>
        <taxon>Viridiplantae</taxon>
        <taxon>Streptophyta</taxon>
        <taxon>Embryophyta</taxon>
        <taxon>Tracheophyta</taxon>
        <taxon>Spermatophyta</taxon>
        <taxon>Magnoliopsida</taxon>
        <taxon>eudicotyledons</taxon>
        <taxon>Gunneridae</taxon>
        <taxon>Pentapetalae</taxon>
        <taxon>asterids</taxon>
        <taxon>campanulids</taxon>
        <taxon>Asterales</taxon>
        <taxon>Asteraceae</taxon>
        <taxon>Cichorioideae</taxon>
        <taxon>Cichorieae</taxon>
        <taxon>Lactucinae</taxon>
        <taxon>Lactuca</taxon>
    </lineage>
</organism>
<dbReference type="Proteomes" id="UP000235145">
    <property type="component" value="Unassembled WGS sequence"/>
</dbReference>
<keyword evidence="4" id="KW-0862">Zinc</keyword>
<dbReference type="GO" id="GO:0005662">
    <property type="term" value="C:DNA replication factor A complex"/>
    <property type="evidence" value="ECO:0000318"/>
    <property type="project" value="GO_Central"/>
</dbReference>
<dbReference type="GO" id="GO:0000724">
    <property type="term" value="P:double-strand break repair via homologous recombination"/>
    <property type="evidence" value="ECO:0000318"/>
    <property type="project" value="GO_Central"/>
</dbReference>
<dbReference type="CDD" id="cd04480">
    <property type="entry name" value="RPA1_DBD_A_like"/>
    <property type="match status" value="1"/>
</dbReference>
<dbReference type="CDD" id="cd04481">
    <property type="entry name" value="RPA1_DBD_B_like"/>
    <property type="match status" value="1"/>
</dbReference>
<evidence type="ECO:0000256" key="3">
    <source>
        <dbReference type="ARBA" id="ARBA00022771"/>
    </source>
</evidence>
<dbReference type="InterPro" id="IPR012340">
    <property type="entry name" value="NA-bd_OB-fold"/>
</dbReference>
<protein>
    <recommendedName>
        <fullName evidence="10">Replication factor A C-terminal domain-containing protein</fullName>
    </recommendedName>
</protein>
<keyword evidence="3" id="KW-0863">Zinc-finger</keyword>
<dbReference type="GO" id="GO:0006289">
    <property type="term" value="P:nucleotide-excision repair"/>
    <property type="evidence" value="ECO:0000318"/>
    <property type="project" value="GO_Central"/>
</dbReference>
<evidence type="ECO:0000259" key="6">
    <source>
        <dbReference type="Pfam" id="PF02721"/>
    </source>
</evidence>
<keyword evidence="2" id="KW-0479">Metal-binding</keyword>
<name>A0A9R1WLV4_LACSA</name>
<keyword evidence="5" id="KW-0238">DNA-binding</keyword>
<dbReference type="AlphaFoldDB" id="A0A9R1WLV4"/>
<evidence type="ECO:0000256" key="4">
    <source>
        <dbReference type="ARBA" id="ARBA00022833"/>
    </source>
</evidence>
<dbReference type="PANTHER" id="PTHR47165:SF4">
    <property type="entry name" value="OS03G0429900 PROTEIN"/>
    <property type="match status" value="1"/>
</dbReference>